<gene>
    <name evidence="2" type="ORF">EHAR0213_LOCUS6408</name>
</gene>
<feature type="domain" description="Protein kinase" evidence="1">
    <location>
        <begin position="1"/>
        <end position="27"/>
    </location>
</feature>
<dbReference type="InterPro" id="IPR000719">
    <property type="entry name" value="Prot_kinase_dom"/>
</dbReference>
<reference evidence="2" key="1">
    <citation type="submission" date="2021-01" db="EMBL/GenBank/DDBJ databases">
        <authorList>
            <person name="Corre E."/>
            <person name="Pelletier E."/>
            <person name="Niang G."/>
            <person name="Scheremetjew M."/>
            <person name="Finn R."/>
            <person name="Kale V."/>
            <person name="Holt S."/>
            <person name="Cochrane G."/>
            <person name="Meng A."/>
            <person name="Brown T."/>
            <person name="Cohen L."/>
        </authorList>
    </citation>
    <scope>NUCLEOTIDE SEQUENCE</scope>
    <source>
        <strain evidence="2">FSP1.4</strain>
    </source>
</reference>
<evidence type="ECO:0000259" key="1">
    <source>
        <dbReference type="PROSITE" id="PS50011"/>
    </source>
</evidence>
<sequence>MDFLENCLYIDPNKRMTASELLEHPFLSMTEKEVKESLEASNFISFFSILASQKSLSDYEAEDIPVGDTGGKHDFSYNPKKYMQDESITSLPNIEIRVSKVIMNKLRSSGVYDSILSNGSIQLQNISTEHLIGLNESFKIEEYTHSNFRSSIENIHSSITRMSNATSLRSHNRLAIVLKRVQEQHLIDN</sequence>
<dbReference type="SUPFAM" id="SSF56112">
    <property type="entry name" value="Protein kinase-like (PK-like)"/>
    <property type="match status" value="1"/>
</dbReference>
<dbReference type="AlphaFoldDB" id="A0A7S3N8I1"/>
<evidence type="ECO:0000313" key="2">
    <source>
        <dbReference type="EMBL" id="CAE0347497.1"/>
    </source>
</evidence>
<dbReference type="InterPro" id="IPR011009">
    <property type="entry name" value="Kinase-like_dom_sf"/>
</dbReference>
<dbReference type="EMBL" id="HBII01015123">
    <property type="protein sequence ID" value="CAE0347497.1"/>
    <property type="molecule type" value="Transcribed_RNA"/>
</dbReference>
<name>A0A7S3N8I1_9SPIT</name>
<dbReference type="GO" id="GO:0005524">
    <property type="term" value="F:ATP binding"/>
    <property type="evidence" value="ECO:0007669"/>
    <property type="project" value="InterPro"/>
</dbReference>
<dbReference type="GO" id="GO:0004672">
    <property type="term" value="F:protein kinase activity"/>
    <property type="evidence" value="ECO:0007669"/>
    <property type="project" value="InterPro"/>
</dbReference>
<organism evidence="2">
    <name type="scientific">Euplotes harpa</name>
    <dbReference type="NCBI Taxonomy" id="151035"/>
    <lineage>
        <taxon>Eukaryota</taxon>
        <taxon>Sar</taxon>
        <taxon>Alveolata</taxon>
        <taxon>Ciliophora</taxon>
        <taxon>Intramacronucleata</taxon>
        <taxon>Spirotrichea</taxon>
        <taxon>Hypotrichia</taxon>
        <taxon>Euplotida</taxon>
        <taxon>Euplotidae</taxon>
        <taxon>Euplotes</taxon>
    </lineage>
</organism>
<proteinExistence type="predicted"/>
<protein>
    <recommendedName>
        <fullName evidence="1">Protein kinase domain-containing protein</fullName>
    </recommendedName>
</protein>
<accession>A0A7S3N8I1</accession>
<dbReference type="Gene3D" id="1.10.510.10">
    <property type="entry name" value="Transferase(Phosphotransferase) domain 1"/>
    <property type="match status" value="1"/>
</dbReference>
<dbReference type="PROSITE" id="PS50011">
    <property type="entry name" value="PROTEIN_KINASE_DOM"/>
    <property type="match status" value="1"/>
</dbReference>